<dbReference type="InterPro" id="IPR029058">
    <property type="entry name" value="AB_hydrolase_fold"/>
</dbReference>
<evidence type="ECO:0000259" key="2">
    <source>
        <dbReference type="Pfam" id="PF07859"/>
    </source>
</evidence>
<dbReference type="RefSeq" id="WP_138453979.1">
    <property type="nucleotide sequence ID" value="NZ_VBVZ01000737.1"/>
</dbReference>
<reference evidence="3 4" key="1">
    <citation type="submission" date="2019-05" db="EMBL/GenBank/DDBJ databases">
        <title>Pseudomonas edaphica sp. nov., isolated from rhizospheric soil of Cistus ladanifer L. in Spain.</title>
        <authorList>
            <person name="Peix A."/>
        </authorList>
    </citation>
    <scope>NUCLEOTIDE SEQUENCE [LARGE SCALE GENOMIC DNA]</scope>
    <source>
        <strain evidence="3 4">RD25</strain>
    </source>
</reference>
<dbReference type="InterPro" id="IPR013094">
    <property type="entry name" value="AB_hydrolase_3"/>
</dbReference>
<dbReference type="InterPro" id="IPR050300">
    <property type="entry name" value="GDXG_lipolytic_enzyme"/>
</dbReference>
<dbReference type="GO" id="GO:0016787">
    <property type="term" value="F:hydrolase activity"/>
    <property type="evidence" value="ECO:0007669"/>
    <property type="project" value="UniProtKB-KW"/>
</dbReference>
<name>A0ABY2TXC8_9PSED</name>
<dbReference type="EMBL" id="VBVZ01000737">
    <property type="protein sequence ID" value="TLG87649.1"/>
    <property type="molecule type" value="Genomic_DNA"/>
</dbReference>
<comment type="caution">
    <text evidence="3">The sequence shown here is derived from an EMBL/GenBank/DDBJ whole genome shotgun (WGS) entry which is preliminary data.</text>
</comment>
<dbReference type="PANTHER" id="PTHR48081">
    <property type="entry name" value="AB HYDROLASE SUPERFAMILY PROTEIN C4A8.06C"/>
    <property type="match status" value="1"/>
</dbReference>
<evidence type="ECO:0000313" key="3">
    <source>
        <dbReference type="EMBL" id="TLG87649.1"/>
    </source>
</evidence>
<feature type="non-terminal residue" evidence="3">
    <location>
        <position position="1"/>
    </location>
</feature>
<protein>
    <submittedName>
        <fullName evidence="3">Alpha/beta hydrolase</fullName>
    </submittedName>
</protein>
<keyword evidence="4" id="KW-1185">Reference proteome</keyword>
<feature type="domain" description="Alpha/beta hydrolase fold-3" evidence="2">
    <location>
        <begin position="3"/>
        <end position="175"/>
    </location>
</feature>
<evidence type="ECO:0000256" key="1">
    <source>
        <dbReference type="ARBA" id="ARBA00022801"/>
    </source>
</evidence>
<dbReference type="PANTHER" id="PTHR48081:SF8">
    <property type="entry name" value="ALPHA_BETA HYDROLASE FOLD-3 DOMAIN-CONTAINING PROTEIN-RELATED"/>
    <property type="match status" value="1"/>
</dbReference>
<accession>A0ABY2TXC8</accession>
<dbReference type="SUPFAM" id="SSF53474">
    <property type="entry name" value="alpha/beta-Hydrolases"/>
    <property type="match status" value="1"/>
</dbReference>
<gene>
    <name evidence="3" type="ORF">FEM54_29735</name>
</gene>
<keyword evidence="1 3" id="KW-0378">Hydrolase</keyword>
<organism evidence="3 4">
    <name type="scientific">Pseudomonas edaphica</name>
    <dbReference type="NCBI Taxonomy" id="2006980"/>
    <lineage>
        <taxon>Bacteria</taxon>
        <taxon>Pseudomonadati</taxon>
        <taxon>Pseudomonadota</taxon>
        <taxon>Gammaproteobacteria</taxon>
        <taxon>Pseudomonadales</taxon>
        <taxon>Pseudomonadaceae</taxon>
        <taxon>Pseudomonas</taxon>
    </lineage>
</organism>
<dbReference type="Pfam" id="PF07859">
    <property type="entry name" value="Abhydrolase_3"/>
    <property type="match status" value="1"/>
</dbReference>
<evidence type="ECO:0000313" key="4">
    <source>
        <dbReference type="Proteomes" id="UP000304941"/>
    </source>
</evidence>
<dbReference type="Gene3D" id="3.40.50.1820">
    <property type="entry name" value="alpha/beta hydrolase"/>
    <property type="match status" value="1"/>
</dbReference>
<dbReference type="Proteomes" id="UP000304941">
    <property type="component" value="Unassembled WGS sequence"/>
</dbReference>
<proteinExistence type="predicted"/>
<sequence length="202" mass="22289">VTGFSVTVPFYALAPENDARRGMLLVDAVYERVLAKWPGERIIVAGDSAGGNFALTLAIRRRDAGLVLPDRLVLFSPWLDLGLSDSRAYALEEKDIMLRVDALRECGKWWAGLEDPSSAHMSPLYANLSGLPPISLFQGDYDIFVIDARTFSAKATFAGVELVYEEYPGAFHVFVAATFTREAKHAFQSIAASVKTMRRVKL</sequence>